<feature type="signal peptide" evidence="1">
    <location>
        <begin position="1"/>
        <end position="25"/>
    </location>
</feature>
<keyword evidence="1" id="KW-0732">Signal</keyword>
<evidence type="ECO:0000313" key="2">
    <source>
        <dbReference type="EMBL" id="CAG8451357.1"/>
    </source>
</evidence>
<dbReference type="AlphaFoldDB" id="A0A9N8VD73"/>
<name>A0A9N8VD73_9GLOM</name>
<keyword evidence="3" id="KW-1185">Reference proteome</keyword>
<feature type="chain" id="PRO_5040246933" evidence="1">
    <location>
        <begin position="26"/>
        <end position="202"/>
    </location>
</feature>
<dbReference type="EMBL" id="CAJVPY010000120">
    <property type="protein sequence ID" value="CAG8451357.1"/>
    <property type="molecule type" value="Genomic_DNA"/>
</dbReference>
<accession>A0A9N8VD73</accession>
<comment type="caution">
    <text evidence="2">The sequence shown here is derived from an EMBL/GenBank/DDBJ whole genome shotgun (WGS) entry which is preliminary data.</text>
</comment>
<proteinExistence type="predicted"/>
<sequence>MKKSFFSIFVSFVVYLLGIEAAVFAQKNGTSNDTSWIPSSTQQNTSPQALDYYYLLFNLSYPAEGKLPIYIIVNPNRKAPSQVSISLYDEFNNIKLLDIADVPLTNYELATPFIVYTWNVISEINSNFNFTTGYFTLVMSYNDSDTTVTKDRRIKLTNVVASPGVILQIVVVSFDFSFNYRYYLPNGSIVERFSIIRFTLAS</sequence>
<evidence type="ECO:0000313" key="3">
    <source>
        <dbReference type="Proteomes" id="UP000789405"/>
    </source>
</evidence>
<gene>
    <name evidence="2" type="ORF">DERYTH_LOCUS531</name>
</gene>
<protein>
    <submittedName>
        <fullName evidence="2">13946_t:CDS:1</fullName>
    </submittedName>
</protein>
<dbReference type="OrthoDB" id="2350344at2759"/>
<evidence type="ECO:0000256" key="1">
    <source>
        <dbReference type="SAM" id="SignalP"/>
    </source>
</evidence>
<organism evidence="2 3">
    <name type="scientific">Dentiscutata erythropus</name>
    <dbReference type="NCBI Taxonomy" id="1348616"/>
    <lineage>
        <taxon>Eukaryota</taxon>
        <taxon>Fungi</taxon>
        <taxon>Fungi incertae sedis</taxon>
        <taxon>Mucoromycota</taxon>
        <taxon>Glomeromycotina</taxon>
        <taxon>Glomeromycetes</taxon>
        <taxon>Diversisporales</taxon>
        <taxon>Gigasporaceae</taxon>
        <taxon>Dentiscutata</taxon>
    </lineage>
</organism>
<reference evidence="2" key="1">
    <citation type="submission" date="2021-06" db="EMBL/GenBank/DDBJ databases">
        <authorList>
            <person name="Kallberg Y."/>
            <person name="Tangrot J."/>
            <person name="Rosling A."/>
        </authorList>
    </citation>
    <scope>NUCLEOTIDE SEQUENCE</scope>
    <source>
        <strain evidence="2">MA453B</strain>
    </source>
</reference>
<dbReference type="Proteomes" id="UP000789405">
    <property type="component" value="Unassembled WGS sequence"/>
</dbReference>